<dbReference type="EMBL" id="SMFR01000002">
    <property type="protein sequence ID" value="TCJ96355.1"/>
    <property type="molecule type" value="Genomic_DNA"/>
</dbReference>
<keyword evidence="11" id="KW-0472">Membrane</keyword>
<evidence type="ECO:0000259" key="12">
    <source>
        <dbReference type="SMART" id="SM00304"/>
    </source>
</evidence>
<evidence type="ECO:0000256" key="11">
    <source>
        <dbReference type="SAM" id="Phobius"/>
    </source>
</evidence>
<feature type="compositionally biased region" description="Basic residues" evidence="10">
    <location>
        <begin position="19"/>
        <end position="31"/>
    </location>
</feature>
<evidence type="ECO:0000256" key="1">
    <source>
        <dbReference type="ARBA" id="ARBA00000085"/>
    </source>
</evidence>
<sequence>MKDQLERKESNARRVGAARFRRTRGGRTHTPIHHDPPARPAKSNPLTGIRARVMAIVLIPSIVFATAVIAVGVHLIEENRQNRAWAELILRVAPHAVDFSEAMLRERRFAMARVAQPELGSDELNAQRLRVDAAGTALLEAASSLSELTTGAFDDSAHQLRDTVRRLGAVRARTVSGTSTVDEVYQAYSLLTATGTIAVEALVPRAPDVDSAIALTTTATLLRTADAISAVQALVAAAGAGTALDQAALQAFATRVGAYHADLDSLAQKDDPAIRERLVQLTSSPQWRQLVEFENAVVARGAAPAPSDRDNPAEPLPTDSAAAQQILGLMVNGLLTLWRTNFAGVQQRATDIADNAVRTSALTVLAALIIAAVTFVLTSWLASGIIRRLRRLRLHTLAVADTELPAIMSRISAGEAIDLTSALPPSDFGDDEIGQLAQAFDTAQRAAVSAAMAEARTRGAVNAIFLNLAHRSQAMASRQLEVLDVAEAHEEDPDKMELLFELDHLATRERRNAENLIILGGERPGRQWRYPVPLGDVVQGAITESKDYTRVTLNRFPDVSVNGGVVADIIHLLAELVENATYFSSTTAPVTVSGRLVEGGAVVEVADQGRGLSRRELNRINRILDSAPDFGIMHLSSDARMGLIVVSILAGRNEIEVRLTESDHGGIKALVFLPLTLLDGRSPSELAGAGRAPLLR</sequence>
<keyword evidence="6 11" id="KW-0812">Transmembrane</keyword>
<dbReference type="GO" id="GO:0000160">
    <property type="term" value="P:phosphorelay signal transduction system"/>
    <property type="evidence" value="ECO:0007669"/>
    <property type="project" value="UniProtKB-KW"/>
</dbReference>
<dbReference type="Gene3D" id="3.30.565.10">
    <property type="entry name" value="Histidine kinase-like ATPase, C-terminal domain"/>
    <property type="match status" value="1"/>
</dbReference>
<evidence type="ECO:0000256" key="7">
    <source>
        <dbReference type="ARBA" id="ARBA00022777"/>
    </source>
</evidence>
<dbReference type="InterPro" id="IPR050428">
    <property type="entry name" value="TCS_sensor_his_kinase"/>
</dbReference>
<keyword evidence="5" id="KW-0808">Transferase</keyword>
<dbReference type="InterPro" id="IPR013587">
    <property type="entry name" value="Nitrate/nitrite_sensing"/>
</dbReference>
<evidence type="ECO:0000256" key="9">
    <source>
        <dbReference type="ARBA" id="ARBA00023012"/>
    </source>
</evidence>
<evidence type="ECO:0000256" key="5">
    <source>
        <dbReference type="ARBA" id="ARBA00022679"/>
    </source>
</evidence>
<dbReference type="InterPro" id="IPR036890">
    <property type="entry name" value="HATPase_C_sf"/>
</dbReference>
<evidence type="ECO:0000313" key="13">
    <source>
        <dbReference type="EMBL" id="TCJ96355.1"/>
    </source>
</evidence>
<keyword evidence="4" id="KW-0597">Phosphoprotein</keyword>
<dbReference type="SUPFAM" id="SSF55874">
    <property type="entry name" value="ATPase domain of HSP90 chaperone/DNA topoisomerase II/histidine kinase"/>
    <property type="match status" value="1"/>
</dbReference>
<feature type="region of interest" description="Disordered" evidence="10">
    <location>
        <begin position="1"/>
        <end position="45"/>
    </location>
</feature>
<dbReference type="AlphaFoldDB" id="A0A4V2PB79"/>
<comment type="catalytic activity">
    <reaction evidence="1">
        <text>ATP + protein L-histidine = ADP + protein N-phospho-L-histidine.</text>
        <dbReference type="EC" id="2.7.13.3"/>
    </reaction>
</comment>
<reference evidence="13 14" key="1">
    <citation type="submission" date="2019-03" db="EMBL/GenBank/DDBJ databases">
        <title>Genomic Encyclopedia of Type Strains, Phase IV (KMG-IV): sequencing the most valuable type-strain genomes for metagenomic binning, comparative biology and taxonomic classification.</title>
        <authorList>
            <person name="Goeker M."/>
        </authorList>
    </citation>
    <scope>NUCLEOTIDE SEQUENCE [LARGE SCALE GENOMIC DNA]</scope>
    <source>
        <strain evidence="13 14">DSM 44684</strain>
    </source>
</reference>
<dbReference type="Gene3D" id="6.10.340.10">
    <property type="match status" value="1"/>
</dbReference>
<dbReference type="CDD" id="cd06225">
    <property type="entry name" value="HAMP"/>
    <property type="match status" value="1"/>
</dbReference>
<dbReference type="GO" id="GO:0005886">
    <property type="term" value="C:plasma membrane"/>
    <property type="evidence" value="ECO:0007669"/>
    <property type="project" value="TreeGrafter"/>
</dbReference>
<evidence type="ECO:0000256" key="2">
    <source>
        <dbReference type="ARBA" id="ARBA00004370"/>
    </source>
</evidence>
<dbReference type="Proteomes" id="UP000294856">
    <property type="component" value="Unassembled WGS sequence"/>
</dbReference>
<evidence type="ECO:0000256" key="4">
    <source>
        <dbReference type="ARBA" id="ARBA00022553"/>
    </source>
</evidence>
<dbReference type="RefSeq" id="WP_067444416.1">
    <property type="nucleotide sequence ID" value="NZ_SMFR01000002.1"/>
</dbReference>
<dbReference type="Pfam" id="PF00672">
    <property type="entry name" value="HAMP"/>
    <property type="match status" value="1"/>
</dbReference>
<evidence type="ECO:0000256" key="3">
    <source>
        <dbReference type="ARBA" id="ARBA00012438"/>
    </source>
</evidence>
<keyword evidence="14" id="KW-1185">Reference proteome</keyword>
<keyword evidence="7" id="KW-0418">Kinase</keyword>
<evidence type="ECO:0000256" key="10">
    <source>
        <dbReference type="SAM" id="MobiDB-lite"/>
    </source>
</evidence>
<organism evidence="13 14">
    <name type="scientific">Nocardia alba</name>
    <dbReference type="NCBI Taxonomy" id="225051"/>
    <lineage>
        <taxon>Bacteria</taxon>
        <taxon>Bacillati</taxon>
        <taxon>Actinomycetota</taxon>
        <taxon>Actinomycetes</taxon>
        <taxon>Mycobacteriales</taxon>
        <taxon>Nocardiaceae</taxon>
        <taxon>Nocardia</taxon>
    </lineage>
</organism>
<feature type="domain" description="HAMP" evidence="12">
    <location>
        <begin position="383"/>
        <end position="452"/>
    </location>
</feature>
<proteinExistence type="predicted"/>
<name>A0A4V2PB79_9NOCA</name>
<dbReference type="STRING" id="1210063.GCA_001612665_00046"/>
<keyword evidence="8 11" id="KW-1133">Transmembrane helix</keyword>
<dbReference type="OrthoDB" id="4652229at2"/>
<evidence type="ECO:0000256" key="8">
    <source>
        <dbReference type="ARBA" id="ARBA00022989"/>
    </source>
</evidence>
<gene>
    <name evidence="13" type="ORF">DFR71_2383</name>
</gene>
<feature type="transmembrane region" description="Helical" evidence="11">
    <location>
        <begin position="364"/>
        <end position="386"/>
    </location>
</feature>
<accession>A0A4V2PB79</accession>
<dbReference type="Pfam" id="PF08376">
    <property type="entry name" value="NIT"/>
    <property type="match status" value="1"/>
</dbReference>
<keyword evidence="9" id="KW-0902">Two-component regulatory system</keyword>
<dbReference type="PANTHER" id="PTHR45436">
    <property type="entry name" value="SENSOR HISTIDINE KINASE YKOH"/>
    <property type="match status" value="1"/>
</dbReference>
<feature type="transmembrane region" description="Helical" evidence="11">
    <location>
        <begin position="53"/>
        <end position="76"/>
    </location>
</feature>
<dbReference type="InterPro" id="IPR003660">
    <property type="entry name" value="HAMP_dom"/>
</dbReference>
<feature type="compositionally biased region" description="Basic and acidic residues" evidence="10">
    <location>
        <begin position="1"/>
        <end position="12"/>
    </location>
</feature>
<evidence type="ECO:0000256" key="6">
    <source>
        <dbReference type="ARBA" id="ARBA00022692"/>
    </source>
</evidence>
<dbReference type="SMART" id="SM00304">
    <property type="entry name" value="HAMP"/>
    <property type="match status" value="1"/>
</dbReference>
<dbReference type="GO" id="GO:0004673">
    <property type="term" value="F:protein histidine kinase activity"/>
    <property type="evidence" value="ECO:0007669"/>
    <property type="project" value="UniProtKB-EC"/>
</dbReference>
<dbReference type="PANTHER" id="PTHR45436:SF5">
    <property type="entry name" value="SENSOR HISTIDINE KINASE TRCS"/>
    <property type="match status" value="1"/>
</dbReference>
<dbReference type="EC" id="2.7.13.3" evidence="3"/>
<protein>
    <recommendedName>
        <fullName evidence="3">histidine kinase</fullName>
        <ecNumber evidence="3">2.7.13.3</ecNumber>
    </recommendedName>
</protein>
<comment type="subcellular location">
    <subcellularLocation>
        <location evidence="2">Membrane</location>
    </subcellularLocation>
</comment>
<comment type="caution">
    <text evidence="13">The sequence shown here is derived from an EMBL/GenBank/DDBJ whole genome shotgun (WGS) entry which is preliminary data.</text>
</comment>
<evidence type="ECO:0000313" key="14">
    <source>
        <dbReference type="Proteomes" id="UP000294856"/>
    </source>
</evidence>